<keyword evidence="2" id="KW-1185">Reference proteome</keyword>
<sequence>MSMINTQKKGQYTGCNCSEGNMIFYGSTLLDEAGQLWEIVAHDHLPTPYMKRDDDSTPIPLRAELIKKRKWFVKVT</sequence>
<dbReference type="EMBL" id="JAGGLB010000024">
    <property type="protein sequence ID" value="MBP1994219.1"/>
    <property type="molecule type" value="Genomic_DNA"/>
</dbReference>
<organism evidence="1 2">
    <name type="scientific">Paenibacillus eucommiae</name>
    <dbReference type="NCBI Taxonomy" id="1355755"/>
    <lineage>
        <taxon>Bacteria</taxon>
        <taxon>Bacillati</taxon>
        <taxon>Bacillota</taxon>
        <taxon>Bacilli</taxon>
        <taxon>Bacillales</taxon>
        <taxon>Paenibacillaceae</taxon>
        <taxon>Paenibacillus</taxon>
    </lineage>
</organism>
<accession>A0ABS4J309</accession>
<reference evidence="1 2" key="1">
    <citation type="submission" date="2021-03" db="EMBL/GenBank/DDBJ databases">
        <title>Genomic Encyclopedia of Type Strains, Phase IV (KMG-IV): sequencing the most valuable type-strain genomes for metagenomic binning, comparative biology and taxonomic classification.</title>
        <authorList>
            <person name="Goeker M."/>
        </authorList>
    </citation>
    <scope>NUCLEOTIDE SEQUENCE [LARGE SCALE GENOMIC DNA]</scope>
    <source>
        <strain evidence="1 2">DSM 26048</strain>
    </source>
</reference>
<dbReference type="Proteomes" id="UP001519287">
    <property type="component" value="Unassembled WGS sequence"/>
</dbReference>
<proteinExistence type="predicted"/>
<name>A0ABS4J309_9BACL</name>
<dbReference type="RefSeq" id="WP_209976074.1">
    <property type="nucleotide sequence ID" value="NZ_JAGGLB010000024.1"/>
</dbReference>
<evidence type="ECO:0000313" key="2">
    <source>
        <dbReference type="Proteomes" id="UP001519287"/>
    </source>
</evidence>
<comment type="caution">
    <text evidence="1">The sequence shown here is derived from an EMBL/GenBank/DDBJ whole genome shotgun (WGS) entry which is preliminary data.</text>
</comment>
<gene>
    <name evidence="1" type="ORF">J2Z66_005855</name>
</gene>
<protein>
    <submittedName>
        <fullName evidence="1">Uncharacterized protein</fullName>
    </submittedName>
</protein>
<evidence type="ECO:0000313" key="1">
    <source>
        <dbReference type="EMBL" id="MBP1994219.1"/>
    </source>
</evidence>